<sequence>MKMLGGVASKQRLGSGQILPPTNSRPAGLAAATSEASPEAPALLAGAQEKETSDTSLANTADEKAATTEKGSLAAVEPSPMVINVTTPPSPALDGPEPGMPIVVALTSKNPKSVVGKRIPVCIVNRRFKKKRRPKQKDLKTMEILGWPPDCRAGGFPPQKDDSEEKEKKAERQLSSRKT</sequence>
<feature type="compositionally biased region" description="Basic and acidic residues" evidence="1">
    <location>
        <begin position="159"/>
        <end position="179"/>
    </location>
</feature>
<feature type="region of interest" description="Disordered" evidence="1">
    <location>
        <begin position="1"/>
        <end position="96"/>
    </location>
</feature>
<organism evidence="2 3">
    <name type="scientific">Linum trigynum</name>
    <dbReference type="NCBI Taxonomy" id="586398"/>
    <lineage>
        <taxon>Eukaryota</taxon>
        <taxon>Viridiplantae</taxon>
        <taxon>Streptophyta</taxon>
        <taxon>Embryophyta</taxon>
        <taxon>Tracheophyta</taxon>
        <taxon>Spermatophyta</taxon>
        <taxon>Magnoliopsida</taxon>
        <taxon>eudicotyledons</taxon>
        <taxon>Gunneridae</taxon>
        <taxon>Pentapetalae</taxon>
        <taxon>rosids</taxon>
        <taxon>fabids</taxon>
        <taxon>Malpighiales</taxon>
        <taxon>Linaceae</taxon>
        <taxon>Linum</taxon>
    </lineage>
</organism>
<protein>
    <submittedName>
        <fullName evidence="2">Uncharacterized protein</fullName>
    </submittedName>
</protein>
<feature type="region of interest" description="Disordered" evidence="1">
    <location>
        <begin position="130"/>
        <end position="179"/>
    </location>
</feature>
<reference evidence="2 3" key="1">
    <citation type="submission" date="2024-04" db="EMBL/GenBank/DDBJ databases">
        <authorList>
            <person name="Fracassetti M."/>
        </authorList>
    </citation>
    <scope>NUCLEOTIDE SEQUENCE [LARGE SCALE GENOMIC DNA]</scope>
</reference>
<dbReference type="AlphaFoldDB" id="A0AAV2F4J3"/>
<evidence type="ECO:0000313" key="2">
    <source>
        <dbReference type="EMBL" id="CAL1393079.1"/>
    </source>
</evidence>
<feature type="compositionally biased region" description="Low complexity" evidence="1">
    <location>
        <begin position="29"/>
        <end position="43"/>
    </location>
</feature>
<keyword evidence="3" id="KW-1185">Reference proteome</keyword>
<proteinExistence type="predicted"/>
<evidence type="ECO:0000313" key="3">
    <source>
        <dbReference type="Proteomes" id="UP001497516"/>
    </source>
</evidence>
<dbReference type="EMBL" id="OZ034819">
    <property type="protein sequence ID" value="CAL1393079.1"/>
    <property type="molecule type" value="Genomic_DNA"/>
</dbReference>
<gene>
    <name evidence="2" type="ORF">LTRI10_LOCUS33679</name>
</gene>
<evidence type="ECO:0000256" key="1">
    <source>
        <dbReference type="SAM" id="MobiDB-lite"/>
    </source>
</evidence>
<name>A0AAV2F4J3_9ROSI</name>
<dbReference type="Proteomes" id="UP001497516">
    <property type="component" value="Chromosome 6"/>
</dbReference>
<accession>A0AAV2F4J3</accession>